<accession>A0ABP6VG55</accession>
<comment type="cofactor">
    <cofactor evidence="1">
        <name>Mg(2+)</name>
        <dbReference type="ChEBI" id="CHEBI:18420"/>
    </cofactor>
</comment>
<comment type="caution">
    <text evidence="4">The sequence shown here is derived from an EMBL/GenBank/DDBJ whole genome shotgun (WGS) entry which is preliminary data.</text>
</comment>
<reference evidence="5" key="1">
    <citation type="journal article" date="2019" name="Int. J. Syst. Evol. Microbiol.">
        <title>The Global Catalogue of Microorganisms (GCM) 10K type strain sequencing project: providing services to taxonomists for standard genome sequencing and annotation.</title>
        <authorList>
            <consortium name="The Broad Institute Genomics Platform"/>
            <consortium name="The Broad Institute Genome Sequencing Center for Infectious Disease"/>
            <person name="Wu L."/>
            <person name="Ma J."/>
        </authorList>
    </citation>
    <scope>NUCLEOTIDE SEQUENCE [LARGE SCALE GENOMIC DNA]</scope>
    <source>
        <strain evidence="5">JCM 17110</strain>
    </source>
</reference>
<dbReference type="PANTHER" id="PTHR43736">
    <property type="entry name" value="ADP-RIBOSE PYROPHOSPHATASE"/>
    <property type="match status" value="1"/>
</dbReference>
<dbReference type="RefSeq" id="WP_344955877.1">
    <property type="nucleotide sequence ID" value="NZ_BAABCX010000001.1"/>
</dbReference>
<keyword evidence="2" id="KW-0378">Hydrolase</keyword>
<organism evidence="4 5">
    <name type="scientific">Zobellella aerophila</name>
    <dbReference type="NCBI Taxonomy" id="870480"/>
    <lineage>
        <taxon>Bacteria</taxon>
        <taxon>Pseudomonadati</taxon>
        <taxon>Pseudomonadota</taxon>
        <taxon>Gammaproteobacteria</taxon>
        <taxon>Aeromonadales</taxon>
        <taxon>Aeromonadaceae</taxon>
        <taxon>Zobellella</taxon>
    </lineage>
</organism>
<dbReference type="CDD" id="cd04664">
    <property type="entry name" value="NUDIX_DHNTPase_like"/>
    <property type="match status" value="1"/>
</dbReference>
<evidence type="ECO:0000313" key="4">
    <source>
        <dbReference type="EMBL" id="GAA3534427.1"/>
    </source>
</evidence>
<keyword evidence="5" id="KW-1185">Reference proteome</keyword>
<dbReference type="InterPro" id="IPR003564">
    <property type="entry name" value="DHNTPase"/>
</dbReference>
<feature type="domain" description="Nudix hydrolase" evidence="3">
    <location>
        <begin position="3"/>
        <end position="140"/>
    </location>
</feature>
<dbReference type="InterPro" id="IPR015797">
    <property type="entry name" value="NUDIX_hydrolase-like_dom_sf"/>
</dbReference>
<dbReference type="PRINTS" id="PR01404">
    <property type="entry name" value="NPPPHYDRLASE"/>
</dbReference>
<dbReference type="PROSITE" id="PS51462">
    <property type="entry name" value="NUDIX"/>
    <property type="match status" value="1"/>
</dbReference>
<dbReference type="Pfam" id="PF00293">
    <property type="entry name" value="NUDIX"/>
    <property type="match status" value="1"/>
</dbReference>
<dbReference type="SUPFAM" id="SSF55811">
    <property type="entry name" value="Nudix"/>
    <property type="match status" value="1"/>
</dbReference>
<dbReference type="Proteomes" id="UP001500795">
    <property type="component" value="Unassembled WGS sequence"/>
</dbReference>
<dbReference type="InterPro" id="IPR000086">
    <property type="entry name" value="NUDIX_hydrolase_dom"/>
</dbReference>
<dbReference type="Gene3D" id="3.90.79.10">
    <property type="entry name" value="Nucleoside Triphosphate Pyrophosphohydrolase"/>
    <property type="match status" value="1"/>
</dbReference>
<evidence type="ECO:0000256" key="1">
    <source>
        <dbReference type="ARBA" id="ARBA00001946"/>
    </source>
</evidence>
<dbReference type="NCBIfam" id="NF006961">
    <property type="entry name" value="PRK09438.1"/>
    <property type="match status" value="1"/>
</dbReference>
<dbReference type="PANTHER" id="PTHR43736:SF1">
    <property type="entry name" value="DIHYDRONEOPTERIN TRIPHOSPHATE DIPHOSPHATASE"/>
    <property type="match status" value="1"/>
</dbReference>
<proteinExistence type="predicted"/>
<dbReference type="InterPro" id="IPR020084">
    <property type="entry name" value="NUDIX_hydrolase_CS"/>
</dbReference>
<evidence type="ECO:0000313" key="5">
    <source>
        <dbReference type="Proteomes" id="UP001500795"/>
    </source>
</evidence>
<gene>
    <name evidence="4" type="primary">nudB</name>
    <name evidence="4" type="ORF">GCM10022394_12460</name>
</gene>
<protein>
    <submittedName>
        <fullName evidence="4">Dihydroneopterin triphosphate diphosphatase</fullName>
    </submittedName>
</protein>
<evidence type="ECO:0000259" key="3">
    <source>
        <dbReference type="PROSITE" id="PS51462"/>
    </source>
</evidence>
<dbReference type="PROSITE" id="PS00893">
    <property type="entry name" value="NUDIX_BOX"/>
    <property type="match status" value="1"/>
</dbReference>
<sequence>MAFKHPESVLVLIHTKDQVLLLQRKDNPDFWQSVTGSLEPGEFRMQAAARELEEETGLRLDNGLALIDTGHKVRFEIYPRWRHRYRPGVTHNWEYEFRLCVPEPLEVQLSEHLAQVWLPFELARQQASSWTNKAAIDRLINISKNGEQMYGRS</sequence>
<evidence type="ECO:0000256" key="2">
    <source>
        <dbReference type="ARBA" id="ARBA00022801"/>
    </source>
</evidence>
<dbReference type="EMBL" id="BAABCX010000001">
    <property type="protein sequence ID" value="GAA3534427.1"/>
    <property type="molecule type" value="Genomic_DNA"/>
</dbReference>
<name>A0ABP6VG55_9GAMM</name>